<evidence type="ECO:0000313" key="6">
    <source>
        <dbReference type="Proteomes" id="UP001499967"/>
    </source>
</evidence>
<reference evidence="5 6" key="1">
    <citation type="journal article" date="2019" name="Int. J. Syst. Evol. Microbiol.">
        <title>The Global Catalogue of Microorganisms (GCM) 10K type strain sequencing project: providing services to taxonomists for standard genome sequencing and annotation.</title>
        <authorList>
            <consortium name="The Broad Institute Genomics Platform"/>
            <consortium name="The Broad Institute Genome Sequencing Center for Infectious Disease"/>
            <person name="Wu L."/>
            <person name="Ma J."/>
        </authorList>
    </citation>
    <scope>NUCLEOTIDE SEQUENCE [LARGE SCALE GENOMIC DNA]</scope>
    <source>
        <strain evidence="5 6">JCM 11117</strain>
    </source>
</reference>
<dbReference type="Gene3D" id="3.20.20.70">
    <property type="entry name" value="Aldolase class I"/>
    <property type="match status" value="1"/>
</dbReference>
<keyword evidence="6" id="KW-1185">Reference proteome</keyword>
<accession>A0ABN1QU25</accession>
<dbReference type="PANTHER" id="PTHR37418:SF2">
    <property type="entry name" value="3-KETO-5-AMINOHEXANOATE CLEAVAGE ENZYME"/>
    <property type="match status" value="1"/>
</dbReference>
<dbReference type="PANTHER" id="PTHR37418">
    <property type="entry name" value="3-KETO-5-AMINOHEXANOATE CLEAVAGE ENZYME-RELATED"/>
    <property type="match status" value="1"/>
</dbReference>
<keyword evidence="4" id="KW-0862">Zinc</keyword>
<keyword evidence="2" id="KW-0808">Transferase</keyword>
<name>A0ABN1QU25_9PSEU</name>
<evidence type="ECO:0000256" key="1">
    <source>
        <dbReference type="ARBA" id="ARBA00001947"/>
    </source>
</evidence>
<dbReference type="InterPro" id="IPR013785">
    <property type="entry name" value="Aldolase_TIM"/>
</dbReference>
<comment type="cofactor">
    <cofactor evidence="1">
        <name>Zn(2+)</name>
        <dbReference type="ChEBI" id="CHEBI:29105"/>
    </cofactor>
</comment>
<proteinExistence type="predicted"/>
<gene>
    <name evidence="5" type="ORF">GCM10009559_46390</name>
</gene>
<organism evidence="5 6">
    <name type="scientific">Pseudonocardia zijingensis</name>
    <dbReference type="NCBI Taxonomy" id="153376"/>
    <lineage>
        <taxon>Bacteria</taxon>
        <taxon>Bacillati</taxon>
        <taxon>Actinomycetota</taxon>
        <taxon>Actinomycetes</taxon>
        <taxon>Pseudonocardiales</taxon>
        <taxon>Pseudonocardiaceae</taxon>
        <taxon>Pseudonocardia</taxon>
    </lineage>
</organism>
<dbReference type="Proteomes" id="UP001499967">
    <property type="component" value="Unassembled WGS sequence"/>
</dbReference>
<comment type="caution">
    <text evidence="5">The sequence shown here is derived from an EMBL/GenBank/DDBJ whole genome shotgun (WGS) entry which is preliminary data.</text>
</comment>
<keyword evidence="3" id="KW-0479">Metal-binding</keyword>
<evidence type="ECO:0000256" key="2">
    <source>
        <dbReference type="ARBA" id="ARBA00022679"/>
    </source>
</evidence>
<dbReference type="Pfam" id="PF05853">
    <property type="entry name" value="BKACE"/>
    <property type="match status" value="1"/>
</dbReference>
<dbReference type="InterPro" id="IPR008567">
    <property type="entry name" value="BKACE"/>
</dbReference>
<evidence type="ECO:0000313" key="5">
    <source>
        <dbReference type="EMBL" id="GAA0947372.1"/>
    </source>
</evidence>
<evidence type="ECO:0000256" key="3">
    <source>
        <dbReference type="ARBA" id="ARBA00022723"/>
    </source>
</evidence>
<sequence length="302" mass="32993">MSTSPGQPLVIVAAVNGGMQRSRDGAFVPVDPEEIAEDARLCREAGAAVVHVHARDENGANTGDVAVFRDIITRIRARTDVLLQTTNGIGVRRDPATGQLVWPSDEERLALIDLDPTPDLYGVAAGTTDFWHPEGGYPTETPYVNSPEYLKKTIKAIYDKRSTLEYEVVDMHVIARLARYADEGLFDRDAKHVWLLLGGGLGDVDADPETLVFMRNLALSRFPNAVWGVLGAGRDNFRWATLGIAMGCATARVGFEDGLYRADGSVAGRNHELVAELVRIAEIYGRRPATPDEAREILGLNR</sequence>
<evidence type="ECO:0000256" key="4">
    <source>
        <dbReference type="ARBA" id="ARBA00022833"/>
    </source>
</evidence>
<dbReference type="EMBL" id="BAAAHP010000137">
    <property type="protein sequence ID" value="GAA0947372.1"/>
    <property type="molecule type" value="Genomic_DNA"/>
</dbReference>
<protein>
    <submittedName>
        <fullName evidence="5">3-keto-5-aminohexanoate cleavage protein</fullName>
    </submittedName>
</protein>
<dbReference type="RefSeq" id="WP_343943629.1">
    <property type="nucleotide sequence ID" value="NZ_BAAAHP010000137.1"/>
</dbReference>